<dbReference type="HOGENOM" id="CLU_042121_0_0_1"/>
<dbReference type="Gene3D" id="1.10.8.270">
    <property type="entry name" value="putative rabgap domain of human tbc1 domain family member 14 like domains"/>
    <property type="match status" value="1"/>
</dbReference>
<dbReference type="GO" id="GO:0031267">
    <property type="term" value="F:small GTPase binding"/>
    <property type="evidence" value="ECO:0007669"/>
    <property type="project" value="TreeGrafter"/>
</dbReference>
<feature type="domain" description="Rab-GAP TBC" evidence="1">
    <location>
        <begin position="92"/>
        <end position="362"/>
    </location>
</feature>
<dbReference type="Pfam" id="PF00566">
    <property type="entry name" value="RabGAP-TBC"/>
    <property type="match status" value="1"/>
</dbReference>
<proteinExistence type="predicted"/>
<dbReference type="PROSITE" id="PS50086">
    <property type="entry name" value="TBC_RABGAP"/>
    <property type="match status" value="1"/>
</dbReference>
<accession>F0WNF4</accession>
<dbReference type="InterPro" id="IPR000195">
    <property type="entry name" value="Rab-GAP-TBC_dom"/>
</dbReference>
<evidence type="ECO:0000313" key="2">
    <source>
        <dbReference type="EMBL" id="CCA22845.1"/>
    </source>
</evidence>
<evidence type="ECO:0000259" key="1">
    <source>
        <dbReference type="PROSITE" id="PS50086"/>
    </source>
</evidence>
<dbReference type="PANTHER" id="PTHR47219:SF9">
    <property type="entry name" value="GTPASE ACTIVATING PROTEIN AND CENTROSOME-ASSOCIATED, ISOFORM B"/>
    <property type="match status" value="1"/>
</dbReference>
<protein>
    <submittedName>
        <fullName evidence="2">Uncharacterized protein AlNc14C170G7981</fullName>
    </submittedName>
</protein>
<gene>
    <name evidence="2" type="primary">AlNc14C170G7981</name>
    <name evidence="2" type="ORF">ALNC14_089880</name>
</gene>
<dbReference type="EMBL" id="FR824215">
    <property type="protein sequence ID" value="CCA22845.1"/>
    <property type="molecule type" value="Genomic_DNA"/>
</dbReference>
<dbReference type="SUPFAM" id="SSF47923">
    <property type="entry name" value="Ypt/Rab-GAP domain of gyp1p"/>
    <property type="match status" value="2"/>
</dbReference>
<dbReference type="GO" id="GO:0005096">
    <property type="term" value="F:GTPase activator activity"/>
    <property type="evidence" value="ECO:0007669"/>
    <property type="project" value="TreeGrafter"/>
</dbReference>
<organism evidence="2">
    <name type="scientific">Albugo laibachii Nc14</name>
    <dbReference type="NCBI Taxonomy" id="890382"/>
    <lineage>
        <taxon>Eukaryota</taxon>
        <taxon>Sar</taxon>
        <taxon>Stramenopiles</taxon>
        <taxon>Oomycota</taxon>
        <taxon>Peronosporomycetes</taxon>
        <taxon>Albuginales</taxon>
        <taxon>Albuginaceae</taxon>
        <taxon>Albugo</taxon>
    </lineage>
</organism>
<dbReference type="Gene3D" id="1.10.10.750">
    <property type="entry name" value="Ypt/Rab-GAP domain of gyp1p, domain 1"/>
    <property type="match status" value="1"/>
</dbReference>
<dbReference type="InterPro" id="IPR050302">
    <property type="entry name" value="Rab_GAP_TBC_domain"/>
</dbReference>
<sequence>MAWITEIRASQSQHTCKVVNSNLSSESTHVWPTFIKDTRNQRNKVSKTRREERKRVKLKKLSKSFTDTWIEDILARPLSTDSKLVEALCFAGIPKELRGRVWGWLLGNKLQINEELFIICKDRAEAVRSEIALQKEVDAIMKLSAGLSALATQSTDFSEDEADDTKASSSTTRLSTPCLTASENEEIDMIRLPPPTETLQNLAGVAEKLVATCERSVWLVDVDIHRTFAYHPMFQEGGHGAERTREVLHAYICYRPDLGYVQGLNCKDLTHPKFADSTLLFLTGMSYLAAAICLHMDTFPAFKALSALMSTNLLFDMFRLQERRRASVRYITDRRLKYFCNEFHTKMAKALLKVYERNLLELDEAEMMRLLHKFPSDISADVLFTALGNVALSCEEINEILSSDGDEDTLTRRVWSPDSFREAEITFPDTY</sequence>
<dbReference type="PANTHER" id="PTHR47219">
    <property type="entry name" value="RAB GTPASE-ACTIVATING PROTEIN 1-LIKE"/>
    <property type="match status" value="1"/>
</dbReference>
<reference evidence="2" key="1">
    <citation type="journal article" date="2011" name="PLoS Biol.">
        <title>Gene gain and loss during evolution of obligate parasitism in the white rust pathogen of Arabidopsis thaliana.</title>
        <authorList>
            <person name="Kemen E."/>
            <person name="Gardiner A."/>
            <person name="Schultz-Larsen T."/>
            <person name="Kemen A.C."/>
            <person name="Balmuth A.L."/>
            <person name="Robert-Seilaniantz A."/>
            <person name="Bailey K."/>
            <person name="Holub E."/>
            <person name="Studholme D.J."/>
            <person name="Maclean D."/>
            <person name="Jones J.D."/>
        </authorList>
    </citation>
    <scope>NUCLEOTIDE SEQUENCE</scope>
</reference>
<dbReference type="InterPro" id="IPR035969">
    <property type="entry name" value="Rab-GAP_TBC_sf"/>
</dbReference>
<dbReference type="AlphaFoldDB" id="F0WNF4"/>
<reference evidence="2" key="2">
    <citation type="submission" date="2011-02" db="EMBL/GenBank/DDBJ databases">
        <authorList>
            <person name="MacLean D."/>
        </authorList>
    </citation>
    <scope>NUCLEOTIDE SEQUENCE</scope>
</reference>
<name>F0WNF4_9STRA</name>